<evidence type="ECO:0000313" key="3">
    <source>
        <dbReference type="Proteomes" id="UP000198521"/>
    </source>
</evidence>
<dbReference type="OrthoDB" id="785623at2"/>
<dbReference type="AlphaFoldDB" id="A0A1H7UQH3"/>
<feature type="domain" description="Anti-bacteriophage protein A/HamA C-terminal" evidence="1">
    <location>
        <begin position="11"/>
        <end position="300"/>
    </location>
</feature>
<sequence>MKFEIIVNNIFDDVKLDNSLSPSDNKSVLGIINDFENGEWRYEKFQNYIWDNIKETALSHNERQALLNDGAGTILSESAKKLRLIESVDAIGRGSEIAEIVLYGIMKDHYSALPIVPKIFYKQNTKDEAKGSDSVHIVVESEDSFSLWFGESKFYNSIENARLDTIITSVKDSISLEKIKKENSIITNLSDINDFDEISDVLKIKIKESLSQDVSIDKIKPILNIPILLLYECEQTKTGTGLTTEYKQGIIDYHKDRATQYFKKQIQKCTDVHLYEKINFHIILFPIADKDKIVDKFIQIAKVYRD</sequence>
<proteinExistence type="predicted"/>
<evidence type="ECO:0000259" key="1">
    <source>
        <dbReference type="Pfam" id="PF08878"/>
    </source>
</evidence>
<dbReference type="Proteomes" id="UP000198521">
    <property type="component" value="Unassembled WGS sequence"/>
</dbReference>
<name>A0A1H7UQH3_AQUAM</name>
<dbReference type="RefSeq" id="WP_091411395.1">
    <property type="nucleotide sequence ID" value="NZ_FOAB01000007.1"/>
</dbReference>
<dbReference type="STRING" id="1038014.SAMN04487910_3834"/>
<keyword evidence="3" id="KW-1185">Reference proteome</keyword>
<reference evidence="2 3" key="1">
    <citation type="submission" date="2016-10" db="EMBL/GenBank/DDBJ databases">
        <authorList>
            <person name="de Groot N.N."/>
        </authorList>
    </citation>
    <scope>NUCLEOTIDE SEQUENCE [LARGE SCALE GENOMIC DNA]</scope>
    <source>
        <strain evidence="2 3">DSM 25232</strain>
    </source>
</reference>
<accession>A0A1H7UQH3</accession>
<protein>
    <recommendedName>
        <fullName evidence="1">Anti-bacteriophage protein A/HamA C-terminal domain-containing protein</fullName>
    </recommendedName>
</protein>
<dbReference type="InterPro" id="IPR014976">
    <property type="entry name" value="AbpA_HamA_C"/>
</dbReference>
<dbReference type="Pfam" id="PF08878">
    <property type="entry name" value="HamA"/>
    <property type="match status" value="1"/>
</dbReference>
<dbReference type="EMBL" id="FOAB01000007">
    <property type="protein sequence ID" value="SEL99223.1"/>
    <property type="molecule type" value="Genomic_DNA"/>
</dbReference>
<evidence type="ECO:0000313" key="2">
    <source>
        <dbReference type="EMBL" id="SEL99223.1"/>
    </source>
</evidence>
<gene>
    <name evidence="2" type="ORF">SAMN04487910_3834</name>
</gene>
<organism evidence="2 3">
    <name type="scientific">Aquimarina amphilecti</name>
    <dbReference type="NCBI Taxonomy" id="1038014"/>
    <lineage>
        <taxon>Bacteria</taxon>
        <taxon>Pseudomonadati</taxon>
        <taxon>Bacteroidota</taxon>
        <taxon>Flavobacteriia</taxon>
        <taxon>Flavobacteriales</taxon>
        <taxon>Flavobacteriaceae</taxon>
        <taxon>Aquimarina</taxon>
    </lineage>
</organism>